<feature type="domain" description="VWFA" evidence="2">
    <location>
        <begin position="175"/>
        <end position="349"/>
    </location>
</feature>
<organism evidence="3 4">
    <name type="scientific">Parascaris univalens</name>
    <name type="common">Nematode worm</name>
    <dbReference type="NCBI Taxonomy" id="6257"/>
    <lineage>
        <taxon>Eukaryota</taxon>
        <taxon>Metazoa</taxon>
        <taxon>Ecdysozoa</taxon>
        <taxon>Nematoda</taxon>
        <taxon>Chromadorea</taxon>
        <taxon>Rhabditida</taxon>
        <taxon>Spirurina</taxon>
        <taxon>Ascaridomorpha</taxon>
        <taxon>Ascaridoidea</taxon>
        <taxon>Ascarididae</taxon>
        <taxon>Parascaris</taxon>
    </lineage>
</organism>
<keyword evidence="3" id="KW-1185">Reference proteome</keyword>
<dbReference type="PANTHER" id="PTHR22588">
    <property type="entry name" value="VWFA DOMAIN-CONTAINING PROTEIN"/>
    <property type="match status" value="1"/>
</dbReference>
<dbReference type="InterPro" id="IPR052229">
    <property type="entry name" value="Collagen-VI/PIF"/>
</dbReference>
<dbReference type="AlphaFoldDB" id="A0A915C3W8"/>
<feature type="compositionally biased region" description="Low complexity" evidence="1">
    <location>
        <begin position="114"/>
        <end position="159"/>
    </location>
</feature>
<accession>A0A915C3W8</accession>
<dbReference type="PANTHER" id="PTHR22588:SF3">
    <property type="entry name" value="VWFA DOMAIN-CONTAINING PROTEIN"/>
    <property type="match status" value="1"/>
</dbReference>
<dbReference type="Gene3D" id="3.40.50.410">
    <property type="entry name" value="von Willebrand factor, type A domain"/>
    <property type="match status" value="1"/>
</dbReference>
<dbReference type="PROSITE" id="PS50234">
    <property type="entry name" value="VWFA"/>
    <property type="match status" value="1"/>
</dbReference>
<dbReference type="SUPFAM" id="SSF53300">
    <property type="entry name" value="vWA-like"/>
    <property type="match status" value="1"/>
</dbReference>
<evidence type="ECO:0000259" key="2">
    <source>
        <dbReference type="PROSITE" id="PS50234"/>
    </source>
</evidence>
<evidence type="ECO:0000313" key="3">
    <source>
        <dbReference type="Proteomes" id="UP000887569"/>
    </source>
</evidence>
<reference evidence="4" key="1">
    <citation type="submission" date="2022-11" db="UniProtKB">
        <authorList>
            <consortium name="WormBaseParasite"/>
        </authorList>
    </citation>
    <scope>IDENTIFICATION</scope>
</reference>
<name>A0A915C3W8_PARUN</name>
<dbReference type="Proteomes" id="UP000887569">
    <property type="component" value="Unplaced"/>
</dbReference>
<feature type="compositionally biased region" description="Basic residues" evidence="1">
    <location>
        <begin position="99"/>
        <end position="113"/>
    </location>
</feature>
<dbReference type="Pfam" id="PF00092">
    <property type="entry name" value="VWA"/>
    <property type="match status" value="1"/>
</dbReference>
<dbReference type="SMART" id="SM00327">
    <property type="entry name" value="VWA"/>
    <property type="match status" value="1"/>
</dbReference>
<feature type="region of interest" description="Disordered" evidence="1">
    <location>
        <begin position="34"/>
        <end position="160"/>
    </location>
</feature>
<evidence type="ECO:0000256" key="1">
    <source>
        <dbReference type="SAM" id="MobiDB-lite"/>
    </source>
</evidence>
<feature type="compositionally biased region" description="Polar residues" evidence="1">
    <location>
        <begin position="55"/>
        <end position="65"/>
    </location>
</feature>
<dbReference type="InterPro" id="IPR036465">
    <property type="entry name" value="vWFA_dom_sf"/>
</dbReference>
<protein>
    <submittedName>
        <fullName evidence="4">VWFA domain-containing protein</fullName>
    </submittedName>
</protein>
<feature type="compositionally biased region" description="Low complexity" evidence="1">
    <location>
        <begin position="82"/>
        <end position="98"/>
    </location>
</feature>
<dbReference type="InterPro" id="IPR002035">
    <property type="entry name" value="VWF_A"/>
</dbReference>
<dbReference type="WBParaSite" id="PgR086X_g003_t01">
    <property type="protein sequence ID" value="PgR086X_g003_t01"/>
    <property type="gene ID" value="PgR086X_g003"/>
</dbReference>
<proteinExistence type="predicted"/>
<sequence length="353" mass="38605">IPSLLRGSLRDIANKPDNDLKDFENEKLVVKEKSTASTKKITARPTLTTRRLRAQKSTPSSTTARGTIAPKTRKSTKKAADTTPTTMKISTTTTTARGTTKRATPRSTTKLRKTTAVTPRTTRTTTTTRTTRTTTTPRPTIASRPPTPTRHPVTRATTPSTTEAITQFAAGCLLDVILIIDSSGSVEDTFVREKELAAGIIQRLRVGARNARIALIKFAAKEKVRTVWSFDRPQSRARVLQALDSIKFSSGTTAIHTALLQAITEYTAVKGARPSEATPIAVVFTDGFGQKDTTEAATLLRAIVPNIFAVAINHQYPISRMELERIAGAKERVFTDSNIDELYSMLQRFTSSC</sequence>
<evidence type="ECO:0000313" key="4">
    <source>
        <dbReference type="WBParaSite" id="PgR086X_g003_t01"/>
    </source>
</evidence>